<dbReference type="InterPro" id="IPR029021">
    <property type="entry name" value="Prot-tyrosine_phosphatase-like"/>
</dbReference>
<evidence type="ECO:0000313" key="2">
    <source>
        <dbReference type="EMBL" id="TEB14345.1"/>
    </source>
</evidence>
<dbReference type="SMART" id="SM01301">
    <property type="entry name" value="PTPlike_phytase"/>
    <property type="match status" value="3"/>
</dbReference>
<dbReference type="Pfam" id="PF14566">
    <property type="entry name" value="PTPlike_phytase"/>
    <property type="match status" value="3"/>
</dbReference>
<dbReference type="AlphaFoldDB" id="A0A4Y7RZX2"/>
<evidence type="ECO:0000256" key="1">
    <source>
        <dbReference type="SAM" id="MobiDB-lite"/>
    </source>
</evidence>
<evidence type="ECO:0008006" key="4">
    <source>
        <dbReference type="Google" id="ProtNLM"/>
    </source>
</evidence>
<feature type="region of interest" description="Disordered" evidence="1">
    <location>
        <begin position="1"/>
        <end position="57"/>
    </location>
</feature>
<accession>A0A4Y7RZX2</accession>
<gene>
    <name evidence="2" type="ORF">FA13DRAFT_1748003</name>
</gene>
<dbReference type="CDD" id="cd14496">
    <property type="entry name" value="PTP_paladin"/>
    <property type="match status" value="1"/>
</dbReference>
<dbReference type="InterPro" id="IPR050561">
    <property type="entry name" value="PTP"/>
</dbReference>
<dbReference type="Gene3D" id="3.90.190.10">
    <property type="entry name" value="Protein tyrosine phosphatase superfamily"/>
    <property type="match status" value="3"/>
</dbReference>
<sequence length="1251" mass="140507">MSNKLLNALRQEGRTITEPPSPKSNPLEIARPISIPPSLDGSRHRRQQSDSVPQSREIPALDLTGLLKRSEASVVKTRSGHVLARNCILKTDHYPSGRALDLDLNVHGAPNFRGGGLNVFGVAQPRSQGLRAILSVLRCRPGTPNPSHVVWFSTREEPLVYISGRPFVLRDADEPRRTLALSDRTENLEQIEKRMKEDILLEAARFGGVILTHNEVASDSGEEGAILPTWTAVGVDNVRTSSDLWGSMKEEGWNVDYHRIPISPDRPIEDNYLDAYLNVIRATDPTKTSLVFSCGMGAVRTTFAMVAASLVRRKQLIEMGMPDPYSTRPGPPAGGSPLVSGGIAGSPGSTPNTSFVQQFEARILQSLEQANAQQELNNSHSALELLMVKPALLESLRKAYMGNYGVIQSLLGVLDRGVQSKRLVDRVIDTVDHVVNLREDILRYRLMYSLTIMDDAKGELFLNKAVKAMEKYFFLTAFANFIESTPEGSQETFTHWLKARTEIWNQITFLRKASGSKLSVFVPVSDLSSLSKSGLEQRALVPGTKNDILGDEYSAHVVSQRSGIILREGMLLKSDQWLREGYNVEHGVRGVINYRQVQDTTIYACGQPTTSAIDEILRRIKGSQPSAQRIVWVCLREEPIVYINEHSLRNVKDYGGISGSRLEVLEERLRDDVRAELEEFGGKLLLHTESSDGSVVPVWQDVHPEDVVVLRDIMSARKNQGDKSPDFTDLNDLMEIVLRSGERSTLASVLLVLIRQWFQWHAPMTPMTSRPLQRSMSMLSASAAGEFKLSKARHSYTVINNLLRVLRRGHAIKMAVDEAIDQCSAVYNMRDAIGKARARAEEAVDERQKRLENYVKERPVIKTFEKELIDRDHGLDALKPLERVETRRVRQTLNEVTNIVRTDGVPYCPASTILKSDFFSNLQKMSLPDPTDALDFVIDDTSLKGACGSGMPTVRGVEEGLERVDAEEPVIYVAGRPHVLRLVDKPLENLEPMERNFKNDVLREVRKGNGRILLHDEVEERPGVFSIIPIWEVVSEDEIMTPREVFESIIQDGYRINYSRVAITDEQAPLPDALSQLVDRVQAGYAEAGDFVFNCQMGRGRTTTGHELIDDPVSLDVYDPMDGPSEEEAYLAGEYKTILQLVGVLSHGKIAKRLTDRAVDLMQDVQNLRKAIYDYKLKVDGIDKSRNTKKYRQLEGIAINYLYRYGTLIVFANYLIESRERTNGTAPFPHFPDWLRERREITKLLSRRSLD</sequence>
<proteinExistence type="predicted"/>
<organism evidence="2 3">
    <name type="scientific">Coprinellus micaceus</name>
    <name type="common">Glistening ink-cap mushroom</name>
    <name type="synonym">Coprinus micaceus</name>
    <dbReference type="NCBI Taxonomy" id="71717"/>
    <lineage>
        <taxon>Eukaryota</taxon>
        <taxon>Fungi</taxon>
        <taxon>Dikarya</taxon>
        <taxon>Basidiomycota</taxon>
        <taxon>Agaricomycotina</taxon>
        <taxon>Agaricomycetes</taxon>
        <taxon>Agaricomycetidae</taxon>
        <taxon>Agaricales</taxon>
        <taxon>Agaricineae</taxon>
        <taxon>Psathyrellaceae</taxon>
        <taxon>Coprinellus</taxon>
    </lineage>
</organism>
<protein>
    <recommendedName>
        <fullName evidence="4">Paladin</fullName>
    </recommendedName>
</protein>
<dbReference type="Proteomes" id="UP000298030">
    <property type="component" value="Unassembled WGS sequence"/>
</dbReference>
<dbReference type="OrthoDB" id="66369at2759"/>
<keyword evidence="3" id="KW-1185">Reference proteome</keyword>
<dbReference type="PANTHER" id="PTHR23339">
    <property type="entry name" value="TYROSINE SPECIFIC PROTEIN PHOSPHATASE AND DUAL SPECIFICITY PROTEIN PHOSPHATASE"/>
    <property type="match status" value="1"/>
</dbReference>
<dbReference type="EMBL" id="QPFP01000392">
    <property type="protein sequence ID" value="TEB14345.1"/>
    <property type="molecule type" value="Genomic_DNA"/>
</dbReference>
<dbReference type="SUPFAM" id="SSF52799">
    <property type="entry name" value="(Phosphotyrosine protein) phosphatases II"/>
    <property type="match status" value="3"/>
</dbReference>
<evidence type="ECO:0000313" key="3">
    <source>
        <dbReference type="Proteomes" id="UP000298030"/>
    </source>
</evidence>
<name>A0A4Y7RZX2_COPMI</name>
<reference evidence="2 3" key="1">
    <citation type="journal article" date="2019" name="Nat. Ecol. Evol.">
        <title>Megaphylogeny resolves global patterns of mushroom evolution.</title>
        <authorList>
            <person name="Varga T."/>
            <person name="Krizsan K."/>
            <person name="Foldi C."/>
            <person name="Dima B."/>
            <person name="Sanchez-Garcia M."/>
            <person name="Sanchez-Ramirez S."/>
            <person name="Szollosi G.J."/>
            <person name="Szarkandi J.G."/>
            <person name="Papp V."/>
            <person name="Albert L."/>
            <person name="Andreopoulos W."/>
            <person name="Angelini C."/>
            <person name="Antonin V."/>
            <person name="Barry K.W."/>
            <person name="Bougher N.L."/>
            <person name="Buchanan P."/>
            <person name="Buyck B."/>
            <person name="Bense V."/>
            <person name="Catcheside P."/>
            <person name="Chovatia M."/>
            <person name="Cooper J."/>
            <person name="Damon W."/>
            <person name="Desjardin D."/>
            <person name="Finy P."/>
            <person name="Geml J."/>
            <person name="Haridas S."/>
            <person name="Hughes K."/>
            <person name="Justo A."/>
            <person name="Karasinski D."/>
            <person name="Kautmanova I."/>
            <person name="Kiss B."/>
            <person name="Kocsube S."/>
            <person name="Kotiranta H."/>
            <person name="LaButti K.M."/>
            <person name="Lechner B.E."/>
            <person name="Liimatainen K."/>
            <person name="Lipzen A."/>
            <person name="Lukacs Z."/>
            <person name="Mihaltcheva S."/>
            <person name="Morgado L.N."/>
            <person name="Niskanen T."/>
            <person name="Noordeloos M.E."/>
            <person name="Ohm R.A."/>
            <person name="Ortiz-Santana B."/>
            <person name="Ovrebo C."/>
            <person name="Racz N."/>
            <person name="Riley R."/>
            <person name="Savchenko A."/>
            <person name="Shiryaev A."/>
            <person name="Soop K."/>
            <person name="Spirin V."/>
            <person name="Szebenyi C."/>
            <person name="Tomsovsky M."/>
            <person name="Tulloss R.E."/>
            <person name="Uehling J."/>
            <person name="Grigoriev I.V."/>
            <person name="Vagvolgyi C."/>
            <person name="Papp T."/>
            <person name="Martin F.M."/>
            <person name="Miettinen O."/>
            <person name="Hibbett D.S."/>
            <person name="Nagy L.G."/>
        </authorList>
    </citation>
    <scope>NUCLEOTIDE SEQUENCE [LARGE SCALE GENOMIC DNA]</scope>
    <source>
        <strain evidence="2 3">FP101781</strain>
    </source>
</reference>
<comment type="caution">
    <text evidence="2">The sequence shown here is derived from an EMBL/GenBank/DDBJ whole genome shotgun (WGS) entry which is preliminary data.</text>
</comment>